<dbReference type="PANTHER" id="PTHR11364">
    <property type="entry name" value="THIOSULFATE SULFERTANSFERASE"/>
    <property type="match status" value="1"/>
</dbReference>
<dbReference type="InterPro" id="IPR001763">
    <property type="entry name" value="Rhodanese-like_dom"/>
</dbReference>
<dbReference type="PANTHER" id="PTHR11364:SF27">
    <property type="entry name" value="SULFURTRANSFERASE"/>
    <property type="match status" value="1"/>
</dbReference>
<evidence type="ECO:0000256" key="1">
    <source>
        <dbReference type="ARBA" id="ARBA00022679"/>
    </source>
</evidence>
<dbReference type="PROSITE" id="PS50206">
    <property type="entry name" value="RHODANESE_3"/>
    <property type="match status" value="2"/>
</dbReference>
<dbReference type="InterPro" id="IPR036873">
    <property type="entry name" value="Rhodanese-like_dom_sf"/>
</dbReference>
<dbReference type="SUPFAM" id="SSF52821">
    <property type="entry name" value="Rhodanese/Cell cycle control phosphatase"/>
    <property type="match status" value="2"/>
</dbReference>
<dbReference type="RefSeq" id="WP_045778724.1">
    <property type="nucleotide sequence ID" value="NZ_LAJX01000065.1"/>
</dbReference>
<reference evidence="5" key="1">
    <citation type="submission" date="2015-03" db="EMBL/GenBank/DDBJ databases">
        <title>Draft genome sequence of a novel methanotroph (Sn10-6) isolated from flooded ricefield rhizosphere in India.</title>
        <authorList>
            <person name="Pandit P.S."/>
            <person name="Pore S.D."/>
            <person name="Arora P."/>
            <person name="Kapse N.G."/>
            <person name="Dhakephalkar P.K."/>
            <person name="Rahalkar M.C."/>
        </authorList>
    </citation>
    <scope>NUCLEOTIDE SEQUENCE [LARGE SCALE GENOMIC DNA]</scope>
    <source>
        <strain evidence="5">Sn10-6</strain>
    </source>
</reference>
<reference evidence="4 5" key="2">
    <citation type="journal article" date="2016" name="Microb. Ecol.">
        <title>Genome Characteristics of a Novel Type I Methanotroph (Sn10-6) Isolated from a Flooded Indian Rice Field.</title>
        <authorList>
            <person name="Rahalkar M.C."/>
            <person name="Pandit P.S."/>
            <person name="Dhakephalkar P.K."/>
            <person name="Pore S."/>
            <person name="Arora P."/>
            <person name="Kapse N."/>
        </authorList>
    </citation>
    <scope>NUCLEOTIDE SEQUENCE [LARGE SCALE GENOMIC DNA]</scope>
    <source>
        <strain evidence="4 5">Sn10-6</strain>
    </source>
</reference>
<keyword evidence="5" id="KW-1185">Reference proteome</keyword>
<evidence type="ECO:0000259" key="3">
    <source>
        <dbReference type="PROSITE" id="PS50206"/>
    </source>
</evidence>
<dbReference type="SMART" id="SM00450">
    <property type="entry name" value="RHOD"/>
    <property type="match status" value="2"/>
</dbReference>
<dbReference type="EMBL" id="LAJX01000065">
    <property type="protein sequence ID" value="KJV07051.1"/>
    <property type="molecule type" value="Genomic_DNA"/>
</dbReference>
<gene>
    <name evidence="4" type="ORF">VZ94_07265</name>
</gene>
<dbReference type="InterPro" id="IPR045078">
    <property type="entry name" value="TST/MPST-like"/>
</dbReference>
<keyword evidence="1 4" id="KW-0808">Transferase</keyword>
<keyword evidence="2" id="KW-0677">Repeat</keyword>
<evidence type="ECO:0000313" key="4">
    <source>
        <dbReference type="EMBL" id="KJV07051.1"/>
    </source>
</evidence>
<feature type="domain" description="Rhodanese" evidence="3">
    <location>
        <begin position="167"/>
        <end position="280"/>
    </location>
</feature>
<sequence length="290" mass="32364">MNYNTLISATDLHAQLNNPDWLIVDCRFQLQQTEVGAYAYRHGHIPYAVYMHLEQDLSSPVKAGTGRHPLPDYRVLSQKLGALGVNVNTQVVAYDDASGLFAARLWWLLRYLGHERVAVLNGGLRAWLQQGLTLTTQLPTPKTACIFRPYLNPQPLISATELQNRIAQKKTCLIDARAAERYAGHSEPIDPVAGHIPYAHNRPTSCNLDRNGLFLPANQLKAEFSYLLGAVNPEQTVHYCGSGVTACHNVLAMEYAGLRNSQLYAGSWSEWITDKNRQIVVNHTIINSYA</sequence>
<accession>A0A0F3IK38</accession>
<evidence type="ECO:0000313" key="5">
    <source>
        <dbReference type="Proteomes" id="UP000033684"/>
    </source>
</evidence>
<evidence type="ECO:0000256" key="2">
    <source>
        <dbReference type="ARBA" id="ARBA00022737"/>
    </source>
</evidence>
<dbReference type="AlphaFoldDB" id="A0A0F3IK38"/>
<dbReference type="OrthoDB" id="9781034at2"/>
<protein>
    <submittedName>
        <fullName evidence="4">3-mercaptopyruvate sulfurtransferase</fullName>
    </submittedName>
</protein>
<dbReference type="CDD" id="cd01448">
    <property type="entry name" value="TST_Repeat_1"/>
    <property type="match status" value="1"/>
</dbReference>
<dbReference type="Proteomes" id="UP000033684">
    <property type="component" value="Unassembled WGS sequence"/>
</dbReference>
<dbReference type="GO" id="GO:0004792">
    <property type="term" value="F:thiosulfate-cyanide sulfurtransferase activity"/>
    <property type="evidence" value="ECO:0007669"/>
    <property type="project" value="TreeGrafter"/>
</dbReference>
<dbReference type="FunFam" id="3.40.250.10:FF:000035">
    <property type="entry name" value="Thiosulfate sulfurtransferase"/>
    <property type="match status" value="1"/>
</dbReference>
<proteinExistence type="predicted"/>
<dbReference type="Pfam" id="PF00581">
    <property type="entry name" value="Rhodanese"/>
    <property type="match status" value="2"/>
</dbReference>
<organism evidence="4 5">
    <name type="scientific">Methylocucumis oryzae</name>
    <dbReference type="NCBI Taxonomy" id="1632867"/>
    <lineage>
        <taxon>Bacteria</taxon>
        <taxon>Pseudomonadati</taxon>
        <taxon>Pseudomonadota</taxon>
        <taxon>Gammaproteobacteria</taxon>
        <taxon>Methylococcales</taxon>
        <taxon>Methylococcaceae</taxon>
        <taxon>Methylocucumis</taxon>
    </lineage>
</organism>
<keyword evidence="4" id="KW-0670">Pyruvate</keyword>
<feature type="domain" description="Rhodanese" evidence="3">
    <location>
        <begin position="17"/>
        <end position="136"/>
    </location>
</feature>
<comment type="caution">
    <text evidence="4">The sequence shown here is derived from an EMBL/GenBank/DDBJ whole genome shotgun (WGS) entry which is preliminary data.</text>
</comment>
<dbReference type="Gene3D" id="3.40.250.10">
    <property type="entry name" value="Rhodanese-like domain"/>
    <property type="match status" value="2"/>
</dbReference>
<dbReference type="PATRIC" id="fig|1632867.3.peg.4944"/>
<dbReference type="CDD" id="cd01449">
    <property type="entry name" value="TST_Repeat_2"/>
    <property type="match status" value="1"/>
</dbReference>
<name>A0A0F3IK38_9GAMM</name>